<dbReference type="Gene3D" id="1.10.287.130">
    <property type="match status" value="1"/>
</dbReference>
<evidence type="ECO:0000256" key="10">
    <source>
        <dbReference type="SAM" id="MobiDB-lite"/>
    </source>
</evidence>
<dbReference type="PROSITE" id="PS50109">
    <property type="entry name" value="HIS_KIN"/>
    <property type="match status" value="1"/>
</dbReference>
<evidence type="ECO:0000256" key="4">
    <source>
        <dbReference type="ARBA" id="ARBA00012119"/>
    </source>
</evidence>
<dbReference type="Pfam" id="PF00294">
    <property type="entry name" value="PfkB"/>
    <property type="match status" value="1"/>
</dbReference>
<keyword evidence="7" id="KW-0547">Nucleotide-binding</keyword>
<reference evidence="12" key="1">
    <citation type="submission" date="2020-05" db="EMBL/GenBank/DDBJ databases">
        <title>Mycena genomes resolve the evolution of fungal bioluminescence.</title>
        <authorList>
            <person name="Tsai I.J."/>
        </authorList>
    </citation>
    <scope>NUCLEOTIDE SEQUENCE</scope>
    <source>
        <strain evidence="12">CCC161011</strain>
    </source>
</reference>
<dbReference type="Gene3D" id="3.40.1190.20">
    <property type="match status" value="1"/>
</dbReference>
<dbReference type="InterPro" id="IPR029056">
    <property type="entry name" value="Ribokinase-like"/>
</dbReference>
<dbReference type="PANTHER" id="PTHR45769">
    <property type="entry name" value="ADENOSINE KINASE"/>
    <property type="match status" value="1"/>
</dbReference>
<evidence type="ECO:0000256" key="5">
    <source>
        <dbReference type="ARBA" id="ARBA00022679"/>
    </source>
</evidence>
<name>A0A8H6XTN4_9AGAR</name>
<evidence type="ECO:0000256" key="3">
    <source>
        <dbReference type="ARBA" id="ARBA00010688"/>
    </source>
</evidence>
<dbReference type="Gene3D" id="3.30.565.10">
    <property type="entry name" value="Histidine kinase-like ATPase, C-terminal domain"/>
    <property type="match status" value="1"/>
</dbReference>
<evidence type="ECO:0000256" key="7">
    <source>
        <dbReference type="ARBA" id="ARBA00022741"/>
    </source>
</evidence>
<dbReference type="GO" id="GO:0005634">
    <property type="term" value="C:nucleus"/>
    <property type="evidence" value="ECO:0007669"/>
    <property type="project" value="TreeGrafter"/>
</dbReference>
<dbReference type="InterPro" id="IPR036890">
    <property type="entry name" value="HATPase_C_sf"/>
</dbReference>
<dbReference type="Pfam" id="PF00512">
    <property type="entry name" value="HisKA"/>
    <property type="match status" value="1"/>
</dbReference>
<dbReference type="GO" id="GO:0005829">
    <property type="term" value="C:cytosol"/>
    <property type="evidence" value="ECO:0007669"/>
    <property type="project" value="TreeGrafter"/>
</dbReference>
<dbReference type="InterPro" id="IPR005467">
    <property type="entry name" value="His_kinase_dom"/>
</dbReference>
<dbReference type="SUPFAM" id="SSF47384">
    <property type="entry name" value="Homodimeric domain of signal transducing histidine kinase"/>
    <property type="match status" value="1"/>
</dbReference>
<dbReference type="AlphaFoldDB" id="A0A8H6XTN4"/>
<evidence type="ECO:0000313" key="13">
    <source>
        <dbReference type="Proteomes" id="UP000620124"/>
    </source>
</evidence>
<dbReference type="GO" id="GO:0005524">
    <property type="term" value="F:ATP binding"/>
    <property type="evidence" value="ECO:0007669"/>
    <property type="project" value="UniProtKB-KW"/>
</dbReference>
<proteinExistence type="inferred from homology"/>
<comment type="similarity">
    <text evidence="3">Belongs to the carbohydrate kinase PfkB family.</text>
</comment>
<dbReference type="PANTHER" id="PTHR45769:SF3">
    <property type="entry name" value="ADENOSINE KINASE"/>
    <property type="match status" value="1"/>
</dbReference>
<dbReference type="InterPro" id="IPR036097">
    <property type="entry name" value="HisK_dim/P_sf"/>
</dbReference>
<keyword evidence="13" id="KW-1185">Reference proteome</keyword>
<keyword evidence="8" id="KW-0418">Kinase</keyword>
<sequence length="1079" mass="118233">MSYELFCIGNPLLDMQVTKGEALLTKYDLKANDAILAEEKHEPIYAELVKEHQVTYVAGGASQNAARGAAYVLPPNSVVYTGCVGDDDLAEQLKAANKREGLREVYLVKKGEKTGACAVVITGHHRSLVTTLRVAEKFEKSHLESEVVAPLVEGAKVFYVEGYFLTHGTESIVYLSQKASAASKVFALNFSAPFIPQFFGSQLQQIIPHCDIIIGNEAEAEAWATANGLPEPKNIPAVAKAIAMLPKSNASRPRTVVITQGAESTILVSSDKPNSPQVLANGHNAPNLQLILLAHSRDLVAAVFYMDSTTSTSTTFTTTLSFVERYYQGDFPADQAPEQPSDLCFNPKSTASQIVPPDQQQHTTLQSLATSVHDFFEQYGYLPAMKTLDGSLERDRELAIQRFGLDDSSLWPLANRCARIANAVFKTPILITLIHADTQFVLAAVGCPYKPREQLVYSGSLCSHTALRKDGSMLEIPDTQADWRFRNIPGVPRYYAGQPLVLPVEDGGLLVPVGSFCVLGDSPRPLMTPEERASLVDLAHLLSTDIQRVYRETRQRKESLRRDFLTDLVANISSFNSTISPPVDPSIRPDLRKPPDPESVLFATADVRRLLDSDFACLVDLSSLHLSWKIESPQNMTRALSRSKYGWIGHGQRVSSTDNFAKQDLPRPGLRIIDSSCSEECKDHSPETVFNAPRAVHPLINFLRTYSASSTSGYAHTGSDGMLQYLLPHDSQAHIAIPLFSNAQPALLLLVSTKKPLHIYEPADVSFASTFATLCLGSLAKVKLMKADAAKTAFVSMISHELRTPLHGLLSQLELIREFAPKEFIAETEWFLQAAELCGLTLRDVVNDVLDFGKQEHGSGDLQAYYTEADLSTLAIEAMSVAYGRRRQWESVTGESEFAVEVYVAIEESPTGWGAMIDVGGLRRVLLNLASNALKYTPKGSIVLSLRELAMQPRDKSSDRQRLIEFSMKDTGIGMSSEYKKNIFTPFSQESTFNPGTGLGMSISESILARLGGEIIISSELGKGTTATFTLPIDFLEPRPIRSETDGPPDSDENTDLARRSHAPRAVDAKSSGNAYTPP</sequence>
<keyword evidence="9" id="KW-0067">ATP-binding</keyword>
<dbReference type="Pfam" id="PF02518">
    <property type="entry name" value="HATPase_c"/>
    <property type="match status" value="1"/>
</dbReference>
<dbReference type="Gene3D" id="3.30.1110.10">
    <property type="match status" value="1"/>
</dbReference>
<dbReference type="Proteomes" id="UP000620124">
    <property type="component" value="Unassembled WGS sequence"/>
</dbReference>
<dbReference type="EC" id="2.7.1.20" evidence="4"/>
<dbReference type="InterPro" id="IPR001805">
    <property type="entry name" value="Adenokinase"/>
</dbReference>
<evidence type="ECO:0000256" key="9">
    <source>
        <dbReference type="ARBA" id="ARBA00022840"/>
    </source>
</evidence>
<evidence type="ECO:0000259" key="11">
    <source>
        <dbReference type="PROSITE" id="PS50109"/>
    </source>
</evidence>
<protein>
    <recommendedName>
        <fullName evidence="4">adenosine kinase</fullName>
        <ecNumber evidence="4">2.7.1.20</ecNumber>
    </recommendedName>
</protein>
<dbReference type="InterPro" id="IPR003661">
    <property type="entry name" value="HisK_dim/P_dom"/>
</dbReference>
<dbReference type="GO" id="GO:0044209">
    <property type="term" value="P:AMP salvage"/>
    <property type="evidence" value="ECO:0007669"/>
    <property type="project" value="UniProtKB-UniPathway"/>
</dbReference>
<dbReference type="GO" id="GO:0004001">
    <property type="term" value="F:adenosine kinase activity"/>
    <property type="evidence" value="ECO:0007669"/>
    <property type="project" value="UniProtKB-EC"/>
</dbReference>
<evidence type="ECO:0000256" key="1">
    <source>
        <dbReference type="ARBA" id="ARBA00001946"/>
    </source>
</evidence>
<organism evidence="12 13">
    <name type="scientific">Mycena venus</name>
    <dbReference type="NCBI Taxonomy" id="2733690"/>
    <lineage>
        <taxon>Eukaryota</taxon>
        <taxon>Fungi</taxon>
        <taxon>Dikarya</taxon>
        <taxon>Basidiomycota</taxon>
        <taxon>Agaricomycotina</taxon>
        <taxon>Agaricomycetes</taxon>
        <taxon>Agaricomycetidae</taxon>
        <taxon>Agaricales</taxon>
        <taxon>Marasmiineae</taxon>
        <taxon>Mycenaceae</taxon>
        <taxon>Mycena</taxon>
    </lineage>
</organism>
<dbReference type="GO" id="GO:0000155">
    <property type="term" value="F:phosphorelay sensor kinase activity"/>
    <property type="evidence" value="ECO:0007669"/>
    <property type="project" value="InterPro"/>
</dbReference>
<feature type="domain" description="Histidine kinase" evidence="11">
    <location>
        <begin position="797"/>
        <end position="1035"/>
    </location>
</feature>
<keyword evidence="5" id="KW-0808">Transferase</keyword>
<dbReference type="OrthoDB" id="60033at2759"/>
<dbReference type="InterPro" id="IPR003594">
    <property type="entry name" value="HATPase_dom"/>
</dbReference>
<dbReference type="EMBL" id="JACAZI010000012">
    <property type="protein sequence ID" value="KAF7347318.1"/>
    <property type="molecule type" value="Genomic_DNA"/>
</dbReference>
<dbReference type="InterPro" id="IPR011611">
    <property type="entry name" value="PfkB_dom"/>
</dbReference>
<dbReference type="SMART" id="SM00387">
    <property type="entry name" value="HATPase_c"/>
    <property type="match status" value="1"/>
</dbReference>
<evidence type="ECO:0000256" key="6">
    <source>
        <dbReference type="ARBA" id="ARBA00022726"/>
    </source>
</evidence>
<accession>A0A8H6XTN4</accession>
<dbReference type="GO" id="GO:0006166">
    <property type="term" value="P:purine ribonucleoside salvage"/>
    <property type="evidence" value="ECO:0007669"/>
    <property type="project" value="UniProtKB-KW"/>
</dbReference>
<keyword evidence="6" id="KW-0660">Purine salvage</keyword>
<dbReference type="SUPFAM" id="SSF55874">
    <property type="entry name" value="ATPase domain of HSP90 chaperone/DNA topoisomerase II/histidine kinase"/>
    <property type="match status" value="1"/>
</dbReference>
<evidence type="ECO:0000256" key="8">
    <source>
        <dbReference type="ARBA" id="ARBA00022777"/>
    </source>
</evidence>
<dbReference type="GO" id="GO:0006144">
    <property type="term" value="P:purine nucleobase metabolic process"/>
    <property type="evidence" value="ECO:0007669"/>
    <property type="project" value="TreeGrafter"/>
</dbReference>
<dbReference type="CDD" id="cd00082">
    <property type="entry name" value="HisKA"/>
    <property type="match status" value="1"/>
</dbReference>
<feature type="region of interest" description="Disordered" evidence="10">
    <location>
        <begin position="1037"/>
        <end position="1079"/>
    </location>
</feature>
<dbReference type="SUPFAM" id="SSF53613">
    <property type="entry name" value="Ribokinase-like"/>
    <property type="match status" value="1"/>
</dbReference>
<dbReference type="SMART" id="SM00388">
    <property type="entry name" value="HisKA"/>
    <property type="match status" value="1"/>
</dbReference>
<dbReference type="PRINTS" id="PR00989">
    <property type="entry name" value="ADENOKINASE"/>
</dbReference>
<evidence type="ECO:0000313" key="12">
    <source>
        <dbReference type="EMBL" id="KAF7347318.1"/>
    </source>
</evidence>
<comment type="caution">
    <text evidence="12">The sequence shown here is derived from an EMBL/GenBank/DDBJ whole genome shotgun (WGS) entry which is preliminary data.</text>
</comment>
<dbReference type="CDD" id="cd01168">
    <property type="entry name" value="adenosine_kinase"/>
    <property type="match status" value="1"/>
</dbReference>
<dbReference type="UniPathway" id="UPA00588">
    <property type="reaction ID" value="UER00659"/>
</dbReference>
<dbReference type="SUPFAM" id="SSF55781">
    <property type="entry name" value="GAF domain-like"/>
    <property type="match status" value="1"/>
</dbReference>
<evidence type="ECO:0000256" key="2">
    <source>
        <dbReference type="ARBA" id="ARBA00004801"/>
    </source>
</evidence>
<gene>
    <name evidence="12" type="ORF">MVEN_01487200</name>
</gene>
<comment type="cofactor">
    <cofactor evidence="1">
        <name>Mg(2+)</name>
        <dbReference type="ChEBI" id="CHEBI:18420"/>
    </cofactor>
</comment>
<comment type="pathway">
    <text evidence="2">Purine metabolism; AMP biosynthesis via salvage pathway; AMP from adenosine: step 1/1.</text>
</comment>